<evidence type="ECO:0000313" key="4">
    <source>
        <dbReference type="Proteomes" id="UP001174209"/>
    </source>
</evidence>
<feature type="transmembrane region" description="Helical" evidence="1">
    <location>
        <begin position="209"/>
        <end position="231"/>
    </location>
</feature>
<comment type="caution">
    <text evidence="3">The sequence shown here is derived from an EMBL/GenBank/DDBJ whole genome shotgun (WGS) entry which is preliminary data.</text>
</comment>
<dbReference type="RefSeq" id="WP_301225607.1">
    <property type="nucleotide sequence ID" value="NZ_JAROCG010000001.1"/>
</dbReference>
<keyword evidence="4" id="KW-1185">Reference proteome</keyword>
<dbReference type="Pfam" id="PF13795">
    <property type="entry name" value="HupE_UreJ_2"/>
    <property type="match status" value="1"/>
</dbReference>
<evidence type="ECO:0000256" key="2">
    <source>
        <dbReference type="SAM" id="SignalP"/>
    </source>
</evidence>
<evidence type="ECO:0000313" key="3">
    <source>
        <dbReference type="EMBL" id="MDN4610436.1"/>
    </source>
</evidence>
<feature type="transmembrane region" description="Helical" evidence="1">
    <location>
        <begin position="370"/>
        <end position="389"/>
    </location>
</feature>
<name>A0ABT8JZ41_9MICC</name>
<feature type="transmembrane region" description="Helical" evidence="1">
    <location>
        <begin position="251"/>
        <end position="272"/>
    </location>
</feature>
<keyword evidence="1" id="KW-1133">Transmembrane helix</keyword>
<dbReference type="Proteomes" id="UP001174209">
    <property type="component" value="Unassembled WGS sequence"/>
</dbReference>
<feature type="transmembrane region" description="Helical" evidence="1">
    <location>
        <begin position="401"/>
        <end position="426"/>
    </location>
</feature>
<reference evidence="3" key="1">
    <citation type="submission" date="2023-06" db="EMBL/GenBank/DDBJ databases">
        <title>MT1 and MT2 Draft Genomes of Novel Species.</title>
        <authorList>
            <person name="Venkateswaran K."/>
        </authorList>
    </citation>
    <scope>NUCLEOTIDE SEQUENCE</scope>
    <source>
        <strain evidence="3">IIF3SC-B10</strain>
    </source>
</reference>
<keyword evidence="1" id="KW-0812">Transmembrane</keyword>
<organism evidence="3 4">
    <name type="scientific">Arthrobacter burdickii</name>
    <dbReference type="NCBI Taxonomy" id="3035920"/>
    <lineage>
        <taxon>Bacteria</taxon>
        <taxon>Bacillati</taxon>
        <taxon>Actinomycetota</taxon>
        <taxon>Actinomycetes</taxon>
        <taxon>Micrococcales</taxon>
        <taxon>Micrococcaceae</taxon>
        <taxon>Arthrobacter</taxon>
    </lineage>
</organism>
<proteinExistence type="predicted"/>
<protein>
    <submittedName>
        <fullName evidence="3">HupE/UreJ family protein</fullName>
    </submittedName>
</protein>
<feature type="chain" id="PRO_5046391152" evidence="2">
    <location>
        <begin position="21"/>
        <end position="448"/>
    </location>
</feature>
<keyword evidence="1" id="KW-0472">Membrane</keyword>
<dbReference type="EMBL" id="JAROCG010000001">
    <property type="protein sequence ID" value="MDN4610436.1"/>
    <property type="molecule type" value="Genomic_DNA"/>
</dbReference>
<evidence type="ECO:0000256" key="1">
    <source>
        <dbReference type="SAM" id="Phobius"/>
    </source>
</evidence>
<sequence>MSRRPARVAAASIAAGVALAAMPAAVASAHPSETSAVLVTVHQSDVDLELQVPLDRYTLATDTTIEPTDTAVSDAAASIESYVLDHVAVTDADGGLATTVDSVSLDTINSVPTLIVNVTGTADDGSVGESLILAYDVVSERIATHDVYVSLVSDWYSGAVADGEPQLLSVLTSTSKTVGLDRAGSSWWSGFLATVQLGMSHIAEGPDHVLFLGMLLLIAPCLAVATGRGAARWQQAPIKGWRAGGIVRRTALLVSAFTLGHALSLALVSFQLFSPPGMVVETLVALSIVLAAVHALRPLVRRGELLIAAAFGLVHGTAFATTLVEMHLDTGALVGAILGFNVGVELAQLIAVAAILPLLVLAARSTAYRYLRVVLAAGGTIAGSAWAIGVLTGTDSVFSPVFAAIAAAPRVSWGLLAVVCMLVWALGSRERSTSRCHRASFPLSGFSR</sequence>
<keyword evidence="2" id="KW-0732">Signal</keyword>
<feature type="transmembrane region" description="Helical" evidence="1">
    <location>
        <begin position="278"/>
        <end position="296"/>
    </location>
</feature>
<feature type="transmembrane region" description="Helical" evidence="1">
    <location>
        <begin position="305"/>
        <end position="324"/>
    </location>
</feature>
<accession>A0ABT8JZ41</accession>
<dbReference type="InterPro" id="IPR032809">
    <property type="entry name" value="Put_HupE_UreJ"/>
</dbReference>
<feature type="signal peptide" evidence="2">
    <location>
        <begin position="1"/>
        <end position="20"/>
    </location>
</feature>
<gene>
    <name evidence="3" type="ORF">P5G52_06090</name>
</gene>
<feature type="transmembrane region" description="Helical" evidence="1">
    <location>
        <begin position="336"/>
        <end position="363"/>
    </location>
</feature>